<feature type="domain" description="4Fe-4S ferredoxin-type" evidence="4">
    <location>
        <begin position="161"/>
        <end position="191"/>
    </location>
</feature>
<evidence type="ECO:0000256" key="2">
    <source>
        <dbReference type="ARBA" id="ARBA00023004"/>
    </source>
</evidence>
<evidence type="ECO:0000259" key="4">
    <source>
        <dbReference type="PROSITE" id="PS51379"/>
    </source>
</evidence>
<name>A0A3E3I7W8_9FIRM</name>
<proteinExistence type="predicted"/>
<accession>A0A3E3I7W8</accession>
<dbReference type="GeneID" id="97986836"/>
<evidence type="ECO:0000313" key="6">
    <source>
        <dbReference type="Proteomes" id="UP000260812"/>
    </source>
</evidence>
<organism evidence="5 6">
    <name type="scientific">Eisenbergiella massiliensis</name>
    <dbReference type="NCBI Taxonomy" id="1720294"/>
    <lineage>
        <taxon>Bacteria</taxon>
        <taxon>Bacillati</taxon>
        <taxon>Bacillota</taxon>
        <taxon>Clostridia</taxon>
        <taxon>Lachnospirales</taxon>
        <taxon>Lachnospiraceae</taxon>
        <taxon>Eisenbergiella</taxon>
    </lineage>
</organism>
<dbReference type="PANTHER" id="PTHR42827">
    <property type="entry name" value="IRON-SULFUR CLUSTER-BINDING PROTEIN-RELATED"/>
    <property type="match status" value="1"/>
</dbReference>
<dbReference type="EMBL" id="QVLV01000004">
    <property type="protein sequence ID" value="RGE62542.1"/>
    <property type="molecule type" value="Genomic_DNA"/>
</dbReference>
<evidence type="ECO:0000256" key="1">
    <source>
        <dbReference type="ARBA" id="ARBA00022723"/>
    </source>
</evidence>
<protein>
    <submittedName>
        <fullName evidence="5">Epoxyqueuosine reductase</fullName>
    </submittedName>
</protein>
<comment type="caution">
    <text evidence="5">The sequence shown here is derived from an EMBL/GenBank/DDBJ whole genome shotgun (WGS) entry which is preliminary data.</text>
</comment>
<dbReference type="PROSITE" id="PS51379">
    <property type="entry name" value="4FE4S_FER_2"/>
    <property type="match status" value="1"/>
</dbReference>
<evidence type="ECO:0000256" key="3">
    <source>
        <dbReference type="ARBA" id="ARBA00023014"/>
    </source>
</evidence>
<dbReference type="Gene3D" id="3.30.70.20">
    <property type="match status" value="1"/>
</dbReference>
<dbReference type="GO" id="GO:0046872">
    <property type="term" value="F:metal ion binding"/>
    <property type="evidence" value="ECO:0007669"/>
    <property type="project" value="UniProtKB-KW"/>
</dbReference>
<gene>
    <name evidence="5" type="ORF">DXC51_08080</name>
</gene>
<dbReference type="PROSITE" id="PS00198">
    <property type="entry name" value="4FE4S_FER_1"/>
    <property type="match status" value="1"/>
</dbReference>
<dbReference type="PANTHER" id="PTHR42827:SF1">
    <property type="entry name" value="IRON-SULFUR CLUSTER-BINDING PROTEIN"/>
    <property type="match status" value="1"/>
</dbReference>
<dbReference type="AlphaFoldDB" id="A0A3E3I7W8"/>
<dbReference type="SUPFAM" id="SSF54862">
    <property type="entry name" value="4Fe-4S ferredoxins"/>
    <property type="match status" value="1"/>
</dbReference>
<dbReference type="RefSeq" id="WP_117544256.1">
    <property type="nucleotide sequence ID" value="NZ_JBKUNB010000045.1"/>
</dbReference>
<sequence>MAIELTSAMVKEYGIKAGADVVGIAASKDFDMAPEGFKPTDVLPECLSVIVLGASFSPEVLNDAAEYTACRNEMLTGMTNMAKVVAKRLKSDGYKTKVISASGGKWVECGGRKEQFGYISLKHAAEIAGLGVIGKNYLLTNPRFGNLLWLSAVLTDAELTPDEKAGFTICDNCSICVEACPVRALDDLASFGKKECSSHFKIVNKKLEIQCYLCRRICPHAFGIKAGT</sequence>
<keyword evidence="3" id="KW-0411">Iron-sulfur</keyword>
<dbReference type="InterPro" id="IPR017900">
    <property type="entry name" value="4Fe4S_Fe_S_CS"/>
</dbReference>
<keyword evidence="6" id="KW-1185">Reference proteome</keyword>
<reference evidence="5" key="1">
    <citation type="submission" date="2018-08" db="EMBL/GenBank/DDBJ databases">
        <title>A genome reference for cultivated species of the human gut microbiota.</title>
        <authorList>
            <person name="Zou Y."/>
            <person name="Xue W."/>
            <person name="Luo G."/>
        </authorList>
    </citation>
    <scope>NUCLEOTIDE SEQUENCE [LARGE SCALE GENOMIC DNA]</scope>
    <source>
        <strain evidence="5">TF05-5AC</strain>
    </source>
</reference>
<dbReference type="Proteomes" id="UP000260812">
    <property type="component" value="Unassembled WGS sequence"/>
</dbReference>
<keyword evidence="2" id="KW-0408">Iron</keyword>
<dbReference type="GO" id="GO:0051536">
    <property type="term" value="F:iron-sulfur cluster binding"/>
    <property type="evidence" value="ECO:0007669"/>
    <property type="project" value="UniProtKB-KW"/>
</dbReference>
<keyword evidence="1" id="KW-0479">Metal-binding</keyword>
<dbReference type="InterPro" id="IPR017896">
    <property type="entry name" value="4Fe4S_Fe-S-bd"/>
</dbReference>
<evidence type="ECO:0000313" key="5">
    <source>
        <dbReference type="EMBL" id="RGE62542.1"/>
    </source>
</evidence>